<organism evidence="2 3">
    <name type="scientific">Chitinophaga polysaccharea</name>
    <dbReference type="NCBI Taxonomy" id="1293035"/>
    <lineage>
        <taxon>Bacteria</taxon>
        <taxon>Pseudomonadati</taxon>
        <taxon>Bacteroidota</taxon>
        <taxon>Chitinophagia</taxon>
        <taxon>Chitinophagales</taxon>
        <taxon>Chitinophagaceae</taxon>
        <taxon>Chitinophaga</taxon>
    </lineage>
</organism>
<dbReference type="Proteomes" id="UP000320811">
    <property type="component" value="Unassembled WGS sequence"/>
</dbReference>
<dbReference type="RefSeq" id="WP_145673767.1">
    <property type="nucleotide sequence ID" value="NZ_VIWO01000010.1"/>
</dbReference>
<evidence type="ECO:0000313" key="2">
    <source>
        <dbReference type="EMBL" id="TWF34980.1"/>
    </source>
</evidence>
<dbReference type="Gene3D" id="2.40.128.280">
    <property type="match status" value="1"/>
</dbReference>
<accession>A0A561PA92</accession>
<proteinExistence type="predicted"/>
<evidence type="ECO:0000313" key="3">
    <source>
        <dbReference type="Proteomes" id="UP000320811"/>
    </source>
</evidence>
<name>A0A561PA92_9BACT</name>
<gene>
    <name evidence="2" type="ORF">FHW36_110181</name>
</gene>
<dbReference type="PROSITE" id="PS51257">
    <property type="entry name" value="PROKAR_LIPOPROTEIN"/>
    <property type="match status" value="1"/>
</dbReference>
<evidence type="ECO:0000259" key="1">
    <source>
        <dbReference type="Pfam" id="PF12702"/>
    </source>
</evidence>
<dbReference type="InterPro" id="IPR024311">
    <property type="entry name" value="Lipocalin-like"/>
</dbReference>
<dbReference type="EMBL" id="VIWO01000010">
    <property type="protein sequence ID" value="TWF34980.1"/>
    <property type="molecule type" value="Genomic_DNA"/>
</dbReference>
<dbReference type="OrthoDB" id="199694at2"/>
<feature type="domain" description="Lipocalin-like" evidence="1">
    <location>
        <begin position="47"/>
        <end position="139"/>
    </location>
</feature>
<keyword evidence="3" id="KW-1185">Reference proteome</keyword>
<reference evidence="2 3" key="1">
    <citation type="submission" date="2019-06" db="EMBL/GenBank/DDBJ databases">
        <title>Sorghum-associated microbial communities from plants grown in Nebraska, USA.</title>
        <authorList>
            <person name="Schachtman D."/>
        </authorList>
    </citation>
    <scope>NUCLEOTIDE SEQUENCE [LARGE SCALE GENOMIC DNA]</scope>
    <source>
        <strain evidence="2 3">1209</strain>
    </source>
</reference>
<protein>
    <submittedName>
        <fullName evidence="2">Lipocalin-like protein</fullName>
    </submittedName>
</protein>
<dbReference type="AlphaFoldDB" id="A0A561PA92"/>
<dbReference type="Pfam" id="PF12702">
    <property type="entry name" value="Lipocalin_3"/>
    <property type="match status" value="1"/>
</dbReference>
<comment type="caution">
    <text evidence="2">The sequence shown here is derived from an EMBL/GenBank/DDBJ whole genome shotgun (WGS) entry which is preliminary data.</text>
</comment>
<sequence length="141" mass="15632">MKKHLFSLTAIMILFGTACQNNQQHQENTATQTQEDSTKTNKKPTMAESLIGKWIQPIPGQEAEKQGMQLNADGSASSINIHTLIYEKWQLKGDTLLLSYHTEGVKTTGSYVDTVLVKNLTDSTLALTIKGAADMNYTREK</sequence>